<evidence type="ECO:0000256" key="4">
    <source>
        <dbReference type="ARBA" id="ARBA00023163"/>
    </source>
</evidence>
<dbReference type="InterPro" id="IPR050613">
    <property type="entry name" value="Sec_Metabolite_Reg"/>
</dbReference>
<keyword evidence="5" id="KW-0539">Nucleus</keyword>
<evidence type="ECO:0000256" key="5">
    <source>
        <dbReference type="ARBA" id="ARBA00023242"/>
    </source>
</evidence>
<reference evidence="8 9" key="1">
    <citation type="submission" date="2016-12" db="EMBL/GenBank/DDBJ databases">
        <title>The genomes of Aspergillus section Nigri reveals drivers in fungal speciation.</title>
        <authorList>
            <consortium name="DOE Joint Genome Institute"/>
            <person name="Vesth T.C."/>
            <person name="Nybo J."/>
            <person name="Theobald S."/>
            <person name="Brandl J."/>
            <person name="Frisvad J.C."/>
            <person name="Nielsen K.F."/>
            <person name="Lyhne E.K."/>
            <person name="Kogle M.E."/>
            <person name="Kuo A."/>
            <person name="Riley R."/>
            <person name="Clum A."/>
            <person name="Nolan M."/>
            <person name="Lipzen A."/>
            <person name="Salamov A."/>
            <person name="Henrissat B."/>
            <person name="Wiebenga A."/>
            <person name="De Vries R.P."/>
            <person name="Grigoriev I.V."/>
            <person name="Mortensen U.H."/>
            <person name="Andersen M.R."/>
            <person name="Baker S.E."/>
        </authorList>
    </citation>
    <scope>NUCLEOTIDE SEQUENCE [LARGE SCALE GENOMIC DNA]</scope>
    <source>
        <strain evidence="8 9">CBS 115572</strain>
    </source>
</reference>
<feature type="compositionally biased region" description="Polar residues" evidence="6">
    <location>
        <begin position="102"/>
        <end position="117"/>
    </location>
</feature>
<dbReference type="GeneID" id="37109442"/>
<proteinExistence type="predicted"/>
<evidence type="ECO:0000313" key="8">
    <source>
        <dbReference type="EMBL" id="PWY91287.1"/>
    </source>
</evidence>
<comment type="caution">
    <text evidence="8">The sequence shown here is derived from an EMBL/GenBank/DDBJ whole genome shotgun (WGS) entry which is preliminary data.</text>
</comment>
<dbReference type="AlphaFoldDB" id="A0A317X172"/>
<dbReference type="GO" id="GO:0008270">
    <property type="term" value="F:zinc ion binding"/>
    <property type="evidence" value="ECO:0007669"/>
    <property type="project" value="InterPro"/>
</dbReference>
<dbReference type="GO" id="GO:0005634">
    <property type="term" value="C:nucleus"/>
    <property type="evidence" value="ECO:0007669"/>
    <property type="project" value="UniProtKB-SubCell"/>
</dbReference>
<dbReference type="PANTHER" id="PTHR31001:SF91">
    <property type="entry name" value="ZN(II)2CYS6 TRANSCRIPTION FACTOR (EUROFUNG)"/>
    <property type="match status" value="1"/>
</dbReference>
<gene>
    <name evidence="8" type="ORF">BO94DRAFT_387267</name>
</gene>
<dbReference type="GO" id="GO:0003677">
    <property type="term" value="F:DNA binding"/>
    <property type="evidence" value="ECO:0007669"/>
    <property type="project" value="UniProtKB-KW"/>
</dbReference>
<dbReference type="InterPro" id="IPR036864">
    <property type="entry name" value="Zn2-C6_fun-type_DNA-bd_sf"/>
</dbReference>
<dbReference type="OrthoDB" id="435881at2759"/>
<evidence type="ECO:0000256" key="1">
    <source>
        <dbReference type="ARBA" id="ARBA00004123"/>
    </source>
</evidence>
<dbReference type="STRING" id="1450535.A0A317X172"/>
<dbReference type="PROSITE" id="PS00463">
    <property type="entry name" value="ZN2_CY6_FUNGAL_1"/>
    <property type="match status" value="1"/>
</dbReference>
<feature type="domain" description="Zn(2)-C6 fungal-type" evidence="7">
    <location>
        <begin position="11"/>
        <end position="40"/>
    </location>
</feature>
<evidence type="ECO:0000259" key="7">
    <source>
        <dbReference type="PROSITE" id="PS50048"/>
    </source>
</evidence>
<evidence type="ECO:0000313" key="9">
    <source>
        <dbReference type="Proteomes" id="UP000246702"/>
    </source>
</evidence>
<protein>
    <recommendedName>
        <fullName evidence="7">Zn(2)-C6 fungal-type domain-containing protein</fullName>
    </recommendedName>
</protein>
<evidence type="ECO:0000256" key="6">
    <source>
        <dbReference type="SAM" id="MobiDB-lite"/>
    </source>
</evidence>
<sequence>MPRRFLTPGRSCFECSRRKIKCDRSLPCGYCVKVQMTCVYPPGKRKRSRSPDARSPDARSPDVIGRIERIEETLQVLGEGMAQIRDLLQGGGPLLARRQIPTPRQSSTPVQVISTGGQEIPTPRQDQNLDEEFPGYDRPSPDYGLPASAPGVCTASCGGPEPLEALRPSPITISFLWQWYLDSVDPVLKIFHTPSVQKDVMQMIRPGTTSDLATECLLFVIYYAAVISMSSSTCQEELDEDKPVLLKRYYPTSTLIPNPQLL</sequence>
<feature type="compositionally biased region" description="Basic and acidic residues" evidence="6">
    <location>
        <begin position="49"/>
        <end position="63"/>
    </location>
</feature>
<dbReference type="PROSITE" id="PS50048">
    <property type="entry name" value="ZN2_CY6_FUNGAL_2"/>
    <property type="match status" value="1"/>
</dbReference>
<accession>A0A317X172</accession>
<dbReference type="GO" id="GO:0000981">
    <property type="term" value="F:DNA-binding transcription factor activity, RNA polymerase II-specific"/>
    <property type="evidence" value="ECO:0007669"/>
    <property type="project" value="InterPro"/>
</dbReference>
<feature type="region of interest" description="Disordered" evidence="6">
    <location>
        <begin position="42"/>
        <end position="63"/>
    </location>
</feature>
<dbReference type="GO" id="GO:0009893">
    <property type="term" value="P:positive regulation of metabolic process"/>
    <property type="evidence" value="ECO:0007669"/>
    <property type="project" value="UniProtKB-ARBA"/>
</dbReference>
<keyword evidence="9" id="KW-1185">Reference proteome</keyword>
<dbReference type="Pfam" id="PF00172">
    <property type="entry name" value="Zn_clus"/>
    <property type="match status" value="1"/>
</dbReference>
<dbReference type="CDD" id="cd00067">
    <property type="entry name" value="GAL4"/>
    <property type="match status" value="1"/>
</dbReference>
<dbReference type="CDD" id="cd12148">
    <property type="entry name" value="fungal_TF_MHR"/>
    <property type="match status" value="1"/>
</dbReference>
<dbReference type="SUPFAM" id="SSF57701">
    <property type="entry name" value="Zn2/Cys6 DNA-binding domain"/>
    <property type="match status" value="1"/>
</dbReference>
<evidence type="ECO:0000256" key="3">
    <source>
        <dbReference type="ARBA" id="ARBA00023125"/>
    </source>
</evidence>
<feature type="region of interest" description="Disordered" evidence="6">
    <location>
        <begin position="95"/>
        <end position="132"/>
    </location>
</feature>
<keyword evidence="2" id="KW-0805">Transcription regulation</keyword>
<organism evidence="8 9">
    <name type="scientific">Aspergillus sclerotioniger CBS 115572</name>
    <dbReference type="NCBI Taxonomy" id="1450535"/>
    <lineage>
        <taxon>Eukaryota</taxon>
        <taxon>Fungi</taxon>
        <taxon>Dikarya</taxon>
        <taxon>Ascomycota</taxon>
        <taxon>Pezizomycotina</taxon>
        <taxon>Eurotiomycetes</taxon>
        <taxon>Eurotiomycetidae</taxon>
        <taxon>Eurotiales</taxon>
        <taxon>Aspergillaceae</taxon>
        <taxon>Aspergillus</taxon>
        <taxon>Aspergillus subgen. Circumdati</taxon>
    </lineage>
</organism>
<dbReference type="PANTHER" id="PTHR31001">
    <property type="entry name" value="UNCHARACTERIZED TRANSCRIPTIONAL REGULATORY PROTEIN"/>
    <property type="match status" value="1"/>
</dbReference>
<comment type="subcellular location">
    <subcellularLocation>
        <location evidence="1">Nucleus</location>
    </subcellularLocation>
</comment>
<dbReference type="SMART" id="SM00066">
    <property type="entry name" value="GAL4"/>
    <property type="match status" value="1"/>
</dbReference>
<evidence type="ECO:0000256" key="2">
    <source>
        <dbReference type="ARBA" id="ARBA00023015"/>
    </source>
</evidence>
<keyword evidence="3" id="KW-0238">DNA-binding</keyword>
<name>A0A317X172_9EURO</name>
<dbReference type="InterPro" id="IPR001138">
    <property type="entry name" value="Zn2Cys6_DnaBD"/>
</dbReference>
<dbReference type="Proteomes" id="UP000246702">
    <property type="component" value="Unassembled WGS sequence"/>
</dbReference>
<dbReference type="RefSeq" id="XP_025469015.1">
    <property type="nucleotide sequence ID" value="XM_025607299.1"/>
</dbReference>
<dbReference type="Gene3D" id="4.10.240.10">
    <property type="entry name" value="Zn(2)-C6 fungal-type DNA-binding domain"/>
    <property type="match status" value="1"/>
</dbReference>
<dbReference type="EMBL" id="MSFK01000009">
    <property type="protein sequence ID" value="PWY91287.1"/>
    <property type="molecule type" value="Genomic_DNA"/>
</dbReference>
<keyword evidence="4" id="KW-0804">Transcription</keyword>